<feature type="domain" description="AB hydrolase-1" evidence="1">
    <location>
        <begin position="37"/>
        <end position="247"/>
    </location>
</feature>
<evidence type="ECO:0000313" key="3">
    <source>
        <dbReference type="Proteomes" id="UP000276417"/>
    </source>
</evidence>
<dbReference type="InterPro" id="IPR029058">
    <property type="entry name" value="AB_hydrolase_fold"/>
</dbReference>
<dbReference type="InterPro" id="IPR050228">
    <property type="entry name" value="Carboxylesterase_BioH"/>
</dbReference>
<sequence>MNDTAQDPTQKGRSHFTTIRGLRTHARVYGDGHKEAIVVIPGLGCAAWMYRRIARTLSRWRQVWVYDPPGHGFSAGTLAYPAHIGQLTDHLALWIQANRLAGSPLLGHSLGGEVIIDLAVRYPQLAGPLIACAPTGIPENPNVAAQIIRLTLDLPRERVGLWPYGLASYVRTGPLRFYQLAQDQYNHDTGPLLPLVKSPVLVINGTADPVIRLWTLLEMARSIPGARTVEVAGGTHALTDSRPIEVAMHTLDFLEDLAGR</sequence>
<dbReference type="KEGG" id="dph:EHF33_04145"/>
<dbReference type="RefSeq" id="WP_124868150.1">
    <property type="nucleotide sequence ID" value="NZ_CP034183.1"/>
</dbReference>
<keyword evidence="3" id="KW-1185">Reference proteome</keyword>
<dbReference type="InterPro" id="IPR000073">
    <property type="entry name" value="AB_hydrolase_1"/>
</dbReference>
<dbReference type="PANTHER" id="PTHR43194">
    <property type="entry name" value="HYDROLASE ALPHA/BETA FOLD FAMILY"/>
    <property type="match status" value="1"/>
</dbReference>
<dbReference type="Pfam" id="PF12697">
    <property type="entry name" value="Abhydrolase_6"/>
    <property type="match status" value="1"/>
</dbReference>
<gene>
    <name evidence="2" type="ORF">EHF33_04145</name>
</gene>
<dbReference type="AlphaFoldDB" id="A0A3G8YAU1"/>
<accession>A0A3G8YAU1</accession>
<reference evidence="2 3" key="1">
    <citation type="submission" date="2018-11" db="EMBL/GenBank/DDBJ databases">
        <title>Deinococcus shelandsis sp. nov., isolated from South Shetland Islands soil of Antarctica.</title>
        <authorList>
            <person name="Tian J."/>
        </authorList>
    </citation>
    <scope>NUCLEOTIDE SEQUENCE [LARGE SCALE GENOMIC DNA]</scope>
    <source>
        <strain evidence="2 3">S14-83T</strain>
    </source>
</reference>
<name>A0A3G8YAU1_9DEIO</name>
<dbReference type="Gene3D" id="3.40.50.1820">
    <property type="entry name" value="alpha/beta hydrolase"/>
    <property type="match status" value="1"/>
</dbReference>
<evidence type="ECO:0000313" key="2">
    <source>
        <dbReference type="EMBL" id="AZI42040.1"/>
    </source>
</evidence>
<keyword evidence="2" id="KW-0378">Hydrolase</keyword>
<dbReference type="OrthoDB" id="9769541at2"/>
<dbReference type="PANTHER" id="PTHR43194:SF5">
    <property type="entry name" value="PIMELOYL-[ACYL-CARRIER PROTEIN] METHYL ESTER ESTERASE"/>
    <property type="match status" value="1"/>
</dbReference>
<dbReference type="EMBL" id="CP034183">
    <property type="protein sequence ID" value="AZI42040.1"/>
    <property type="molecule type" value="Genomic_DNA"/>
</dbReference>
<protein>
    <submittedName>
        <fullName evidence="2">Alpha/beta hydrolase</fullName>
    </submittedName>
</protein>
<dbReference type="GO" id="GO:0016787">
    <property type="term" value="F:hydrolase activity"/>
    <property type="evidence" value="ECO:0007669"/>
    <property type="project" value="UniProtKB-KW"/>
</dbReference>
<organism evidence="2 3">
    <name type="scientific">Deinococcus psychrotolerans</name>
    <dbReference type="NCBI Taxonomy" id="2489213"/>
    <lineage>
        <taxon>Bacteria</taxon>
        <taxon>Thermotogati</taxon>
        <taxon>Deinococcota</taxon>
        <taxon>Deinococci</taxon>
        <taxon>Deinococcales</taxon>
        <taxon>Deinococcaceae</taxon>
        <taxon>Deinococcus</taxon>
    </lineage>
</organism>
<dbReference type="Proteomes" id="UP000276417">
    <property type="component" value="Chromosome 1"/>
</dbReference>
<dbReference type="SUPFAM" id="SSF53474">
    <property type="entry name" value="alpha/beta-Hydrolases"/>
    <property type="match status" value="1"/>
</dbReference>
<evidence type="ECO:0000259" key="1">
    <source>
        <dbReference type="Pfam" id="PF12697"/>
    </source>
</evidence>
<proteinExistence type="predicted"/>